<dbReference type="InterPro" id="IPR025646">
    <property type="entry name" value="DUF4350"/>
</dbReference>
<sequence length="408" mass="42997">MTLLDPTPDTTEGTAAATADAPARPARRRRLVWVALAVLVVGAAVLMSALSPGAPNQAPLDPDDPGRYGARAVAEVLRRQGVQVDVVRSQDALLAATVDGDTTVLVATTDDLAEATIDRLVEASSTARRLVVVDPPSWVLGHLDPDVQSAALPVAAGDLRTGDACRTPDVRDGEQLAHAQRGYRTAPDSGVEPDAACWVGEQGYATYLALPGDVDRAPLVLLGSSTALDNDEVDEADDAAVVLRTLGATPRLVWYVPTLTDIPADDTSRTQEVVPGWVGPGLALLTVALLGVMLWRGRRLGRLVREPLPAVVRAVETTQSRGRLYRRARDTGRAAAVLREATRRRLAGYLGLPPGAPPDVLVRATAAAVGQPEPDVGHLLAGPPPATDDELLGLATRLATLEREVRRS</sequence>
<evidence type="ECO:0000259" key="3">
    <source>
        <dbReference type="Pfam" id="PF14258"/>
    </source>
</evidence>
<keyword evidence="2" id="KW-1133">Transmembrane helix</keyword>
<evidence type="ECO:0000256" key="1">
    <source>
        <dbReference type="SAM" id="MobiDB-lite"/>
    </source>
</evidence>
<comment type="caution">
    <text evidence="4">The sequence shown here is derived from an EMBL/GenBank/DDBJ whole genome shotgun (WGS) entry which is preliminary data.</text>
</comment>
<evidence type="ECO:0000256" key="2">
    <source>
        <dbReference type="SAM" id="Phobius"/>
    </source>
</evidence>
<feature type="transmembrane region" description="Helical" evidence="2">
    <location>
        <begin position="31"/>
        <end position="50"/>
    </location>
</feature>
<gene>
    <name evidence="4" type="ORF">FB458_2549</name>
</gene>
<dbReference type="EMBL" id="VFMN01000001">
    <property type="protein sequence ID" value="TQJ09437.1"/>
    <property type="molecule type" value="Genomic_DNA"/>
</dbReference>
<evidence type="ECO:0000313" key="4">
    <source>
        <dbReference type="EMBL" id="TQJ09437.1"/>
    </source>
</evidence>
<feature type="domain" description="DUF4350" evidence="3">
    <location>
        <begin position="62"/>
        <end position="246"/>
    </location>
</feature>
<keyword evidence="2" id="KW-0472">Membrane</keyword>
<dbReference type="Proteomes" id="UP000317893">
    <property type="component" value="Unassembled WGS sequence"/>
</dbReference>
<dbReference type="RefSeq" id="WP_141848806.1">
    <property type="nucleotide sequence ID" value="NZ_BAAAPR010000014.1"/>
</dbReference>
<dbReference type="AlphaFoldDB" id="A0A542E274"/>
<dbReference type="OrthoDB" id="5241668at2"/>
<protein>
    <submittedName>
        <fullName evidence="4">Uncharacterized protein DUF4350</fullName>
    </submittedName>
</protein>
<evidence type="ECO:0000313" key="5">
    <source>
        <dbReference type="Proteomes" id="UP000317893"/>
    </source>
</evidence>
<organism evidence="4 5">
    <name type="scientific">Lapillicoccus jejuensis</name>
    <dbReference type="NCBI Taxonomy" id="402171"/>
    <lineage>
        <taxon>Bacteria</taxon>
        <taxon>Bacillati</taxon>
        <taxon>Actinomycetota</taxon>
        <taxon>Actinomycetes</taxon>
        <taxon>Micrococcales</taxon>
        <taxon>Intrasporangiaceae</taxon>
        <taxon>Lapillicoccus</taxon>
    </lineage>
</organism>
<reference evidence="4 5" key="1">
    <citation type="submission" date="2019-06" db="EMBL/GenBank/DDBJ databases">
        <title>Sequencing the genomes of 1000 actinobacteria strains.</title>
        <authorList>
            <person name="Klenk H.-P."/>
        </authorList>
    </citation>
    <scope>NUCLEOTIDE SEQUENCE [LARGE SCALE GENOMIC DNA]</scope>
    <source>
        <strain evidence="4 5">DSM 18607</strain>
    </source>
</reference>
<feature type="transmembrane region" description="Helical" evidence="2">
    <location>
        <begin position="277"/>
        <end position="295"/>
    </location>
</feature>
<keyword evidence="2" id="KW-0812">Transmembrane</keyword>
<accession>A0A542E274</accession>
<keyword evidence="5" id="KW-1185">Reference proteome</keyword>
<name>A0A542E274_9MICO</name>
<proteinExistence type="predicted"/>
<feature type="region of interest" description="Disordered" evidence="1">
    <location>
        <begin position="1"/>
        <end position="22"/>
    </location>
</feature>
<dbReference type="Pfam" id="PF14258">
    <property type="entry name" value="DUF4350"/>
    <property type="match status" value="1"/>
</dbReference>